<dbReference type="InterPro" id="IPR029061">
    <property type="entry name" value="THDP-binding"/>
</dbReference>
<dbReference type="RefSeq" id="WP_181552021.1">
    <property type="nucleotide sequence ID" value="NZ_JACDUS010000009.1"/>
</dbReference>
<dbReference type="GO" id="GO:0030976">
    <property type="term" value="F:thiamine pyrophosphate binding"/>
    <property type="evidence" value="ECO:0007669"/>
    <property type="project" value="InterPro"/>
</dbReference>
<dbReference type="Pfam" id="PF00676">
    <property type="entry name" value="E1_dh"/>
    <property type="match status" value="1"/>
</dbReference>
<evidence type="ECO:0000256" key="5">
    <source>
        <dbReference type="ARBA" id="ARBA00023002"/>
    </source>
</evidence>
<evidence type="ECO:0000256" key="1">
    <source>
        <dbReference type="ARBA" id="ARBA00001964"/>
    </source>
</evidence>
<gene>
    <name evidence="9" type="ORF">HNR65_002731</name>
</gene>
<dbReference type="GO" id="GO:0005829">
    <property type="term" value="C:cytosol"/>
    <property type="evidence" value="ECO:0007669"/>
    <property type="project" value="TreeGrafter"/>
</dbReference>
<evidence type="ECO:0000259" key="8">
    <source>
        <dbReference type="SMART" id="SM00861"/>
    </source>
</evidence>
<keyword evidence="10" id="KW-1185">Reference proteome</keyword>
<dbReference type="NCBIfam" id="TIGR00239">
    <property type="entry name" value="2oxo_dh_E1"/>
    <property type="match status" value="1"/>
</dbReference>
<dbReference type="CDD" id="cd02016">
    <property type="entry name" value="TPP_E1_OGDC_like"/>
    <property type="match status" value="1"/>
</dbReference>
<dbReference type="Gene3D" id="3.40.50.12470">
    <property type="match status" value="1"/>
</dbReference>
<keyword evidence="5 9" id="KW-0560">Oxidoreductase</keyword>
<dbReference type="InterPro" id="IPR005475">
    <property type="entry name" value="Transketolase-like_Pyr-bd"/>
</dbReference>
<dbReference type="NCBIfam" id="NF006914">
    <property type="entry name" value="PRK09404.1"/>
    <property type="match status" value="1"/>
</dbReference>
<name>A0A7W0CB26_9BACT</name>
<evidence type="ECO:0000256" key="6">
    <source>
        <dbReference type="ARBA" id="ARBA00023052"/>
    </source>
</evidence>
<reference evidence="9 10" key="1">
    <citation type="submission" date="2020-07" db="EMBL/GenBank/DDBJ databases">
        <title>Genomic Encyclopedia of Type Strains, Phase IV (KMG-IV): sequencing the most valuable type-strain genomes for metagenomic binning, comparative biology and taxonomic classification.</title>
        <authorList>
            <person name="Goeker M."/>
        </authorList>
    </citation>
    <scope>NUCLEOTIDE SEQUENCE [LARGE SCALE GENOMIC DNA]</scope>
    <source>
        <strain evidence="9 10">DSM 17721</strain>
    </source>
</reference>
<dbReference type="SMART" id="SM00861">
    <property type="entry name" value="Transket_pyr"/>
    <property type="match status" value="1"/>
</dbReference>
<protein>
    <recommendedName>
        <fullName evidence="4">oxoglutarate dehydrogenase (succinyl-transferring)</fullName>
        <ecNumber evidence="4">1.2.4.2</ecNumber>
    </recommendedName>
</protein>
<dbReference type="Gene3D" id="3.40.50.970">
    <property type="match status" value="1"/>
</dbReference>
<dbReference type="Gene3D" id="3.40.50.11610">
    <property type="entry name" value="Multifunctional 2-oxoglutarate metabolism enzyme, C-terminal domain"/>
    <property type="match status" value="1"/>
</dbReference>
<evidence type="ECO:0000256" key="4">
    <source>
        <dbReference type="ARBA" id="ARBA00012280"/>
    </source>
</evidence>
<dbReference type="PANTHER" id="PTHR23152">
    <property type="entry name" value="2-OXOGLUTARATE DEHYDROGENASE"/>
    <property type="match status" value="1"/>
</dbReference>
<keyword evidence="6" id="KW-0786">Thiamine pyrophosphate</keyword>
<organism evidence="9 10">
    <name type="scientific">Desulfosalsimonas propionicica</name>
    <dbReference type="NCBI Taxonomy" id="332175"/>
    <lineage>
        <taxon>Bacteria</taxon>
        <taxon>Pseudomonadati</taxon>
        <taxon>Thermodesulfobacteriota</taxon>
        <taxon>Desulfobacteria</taxon>
        <taxon>Desulfobacterales</taxon>
        <taxon>Desulfosalsimonadaceae</taxon>
        <taxon>Desulfosalsimonas</taxon>
    </lineage>
</organism>
<comment type="similarity">
    <text evidence="3">Belongs to the alpha-ketoglutarate dehydrogenase family.</text>
</comment>
<dbReference type="NCBIfam" id="NF008907">
    <property type="entry name" value="PRK12270.1"/>
    <property type="match status" value="1"/>
</dbReference>
<comment type="caution">
    <text evidence="9">The sequence shown here is derived from an EMBL/GenBank/DDBJ whole genome shotgun (WGS) entry which is preliminary data.</text>
</comment>
<feature type="compositionally biased region" description="Polar residues" evidence="7">
    <location>
        <begin position="500"/>
        <end position="511"/>
    </location>
</feature>
<feature type="region of interest" description="Disordered" evidence="7">
    <location>
        <begin position="500"/>
        <end position="537"/>
    </location>
</feature>
<dbReference type="Gene3D" id="1.10.287.1150">
    <property type="entry name" value="TPP helical domain"/>
    <property type="match status" value="1"/>
</dbReference>
<dbReference type="InterPro" id="IPR011603">
    <property type="entry name" value="2oxoglutarate_DH_E1"/>
</dbReference>
<comment type="cofactor">
    <cofactor evidence="1">
        <name>thiamine diphosphate</name>
        <dbReference type="ChEBI" id="CHEBI:58937"/>
    </cofactor>
</comment>
<evidence type="ECO:0000256" key="3">
    <source>
        <dbReference type="ARBA" id="ARBA00006936"/>
    </source>
</evidence>
<dbReference type="InterPro" id="IPR032106">
    <property type="entry name" value="2-oxogl_dehyd_N"/>
</dbReference>
<evidence type="ECO:0000256" key="2">
    <source>
        <dbReference type="ARBA" id="ARBA00003906"/>
    </source>
</evidence>
<dbReference type="GO" id="GO:0006099">
    <property type="term" value="P:tricarboxylic acid cycle"/>
    <property type="evidence" value="ECO:0007669"/>
    <property type="project" value="TreeGrafter"/>
</dbReference>
<dbReference type="Pfam" id="PF16078">
    <property type="entry name" value="2-oxogl_dehyd_N"/>
    <property type="match status" value="1"/>
</dbReference>
<feature type="compositionally biased region" description="Polar residues" evidence="7">
    <location>
        <begin position="526"/>
        <end position="535"/>
    </location>
</feature>
<dbReference type="PANTHER" id="PTHR23152:SF4">
    <property type="entry name" value="2-OXOADIPATE DEHYDROGENASE COMPLEX COMPONENT E1"/>
    <property type="match status" value="1"/>
</dbReference>
<dbReference type="GO" id="GO:0045252">
    <property type="term" value="C:oxoglutarate dehydrogenase complex"/>
    <property type="evidence" value="ECO:0007669"/>
    <property type="project" value="TreeGrafter"/>
</dbReference>
<evidence type="ECO:0000256" key="7">
    <source>
        <dbReference type="SAM" id="MobiDB-lite"/>
    </source>
</evidence>
<accession>A0A7W0CB26</accession>
<comment type="function">
    <text evidence="2">E1 component of the 2-oxoglutarate dehydrogenase (OGDH) complex which catalyzes the decarboxylation of 2-oxoglutarate, the first step in the conversion of 2-oxoglutarate to succinyl-CoA and CO(2).</text>
</comment>
<dbReference type="EMBL" id="JACDUS010000009">
    <property type="protein sequence ID" value="MBA2882384.1"/>
    <property type="molecule type" value="Genomic_DNA"/>
</dbReference>
<dbReference type="InterPro" id="IPR031717">
    <property type="entry name" value="ODO-1/KGD_C"/>
</dbReference>
<evidence type="ECO:0000313" key="10">
    <source>
        <dbReference type="Proteomes" id="UP000525298"/>
    </source>
</evidence>
<dbReference type="GO" id="GO:0004591">
    <property type="term" value="F:oxoglutarate dehydrogenase (succinyl-transferring) activity"/>
    <property type="evidence" value="ECO:0007669"/>
    <property type="project" value="UniProtKB-EC"/>
</dbReference>
<feature type="domain" description="Transketolase-like pyrimidine-binding" evidence="8">
    <location>
        <begin position="582"/>
        <end position="775"/>
    </location>
</feature>
<dbReference type="Pfam" id="PF16870">
    <property type="entry name" value="OxoGdeHyase_C"/>
    <property type="match status" value="1"/>
</dbReference>
<dbReference type="AlphaFoldDB" id="A0A7W0CB26"/>
<dbReference type="InterPro" id="IPR042179">
    <property type="entry name" value="KGD_C_sf"/>
</dbReference>
<dbReference type="InterPro" id="IPR001017">
    <property type="entry name" value="DH_E1"/>
</dbReference>
<dbReference type="Proteomes" id="UP000525298">
    <property type="component" value="Unassembled WGS sequence"/>
</dbReference>
<dbReference type="PIRSF" id="PIRSF000157">
    <property type="entry name" value="Oxoglu_dh_E1"/>
    <property type="match status" value="1"/>
</dbReference>
<dbReference type="SUPFAM" id="SSF52518">
    <property type="entry name" value="Thiamin diphosphate-binding fold (THDP-binding)"/>
    <property type="match status" value="2"/>
</dbReference>
<sequence length="920" mass="103047">MTYKGPWSGQYIETQYSRWRQDPNSVDPDWQFFFQGFELGLSKKPAASGEGCEPCDEQTVRKQSRVEALVYRYRDIGHLLSCTDPLAECPIDHPLLNPGAFGLDEKDMQRRFHAPGLPEHLGRQMTLGELVNHLRQTYCRSVGVEYMHIQDPEERKWLREQMESTQNMPSLSEEEKIRILRKLSEASALEQFIHKKYLGQKRFSVEGADVIIPLLDSLLAHAAGEHDCGQIVLGMTHRGRLNVQANILNRPYADVIGEFESHHNPEAEVGAGDVKYHKGFRGKVTTSGKRQIDILMADNPSHLESVNPVVEGMARARLDAAGIENTGAVLPLLLHGDAAFSGQGIVAETLNMSQLDGYHTGGTVHIIVNNQIGYTALPEDLRSTRYATDIAKSLMVPIFHVHGENPEAAVHIAKLACDYRMRFGKDVIMDVVCYRRYGHNEGDEPYFTQPLMYERIKNRPTPARVYARQLIEQGVLDENTASDIREQTTQCIQEAYDAVQKQTNEPAQETTAEGHPPTTAPEKGRQQPQDQQDSGVDTAVKPSLLKQLAAKINAAPDDFHLHPKIEKLLKKRLAAVKDGKRIDWANAEALGFATIVNQGISIRLSGQDSQRGTFSQRHSVLFNTATNAEHVPINNAAKGGGGFTAINSLLSEAGVLGFEYGYSLVHTNGLTLWEAQFGDFVNNAQAVIDLYLASGETKWGRRSGLVLLLPHGYEGQGPDHSSSRVERFLQLAADENFCVCNPTTPAQYYHLLRRQACAGILKPLIILTPKSLLRHPEAVSSLDDLAKGKFQKVIDDTRAPKNPEQVVLVSGKLFYDLAEARNDREEKNTAIIRVEQLYPFAEEQLVSVIKKYKNCRRWVWAQEEPANMGAWNYIRPLLETRFSITLNYIGRKASASTATGYHHVHKQQQQQIIDMVMEKK</sequence>
<evidence type="ECO:0000313" key="9">
    <source>
        <dbReference type="EMBL" id="MBA2882384.1"/>
    </source>
</evidence>
<proteinExistence type="inferred from homology"/>
<dbReference type="EC" id="1.2.4.2" evidence="4"/>
<dbReference type="Pfam" id="PF02779">
    <property type="entry name" value="Transket_pyr"/>
    <property type="match status" value="1"/>
</dbReference>